<dbReference type="SUPFAM" id="SSF53271">
    <property type="entry name" value="PRTase-like"/>
    <property type="match status" value="1"/>
</dbReference>
<organism evidence="3">
    <name type="scientific">mine drainage metagenome</name>
    <dbReference type="NCBI Taxonomy" id="410659"/>
    <lineage>
        <taxon>unclassified sequences</taxon>
        <taxon>metagenomes</taxon>
        <taxon>ecological metagenomes</taxon>
    </lineage>
</organism>
<name>E6QNB3_9ZZZZ</name>
<dbReference type="PANTHER" id="PTHR47505">
    <property type="entry name" value="DNA UTILIZATION PROTEIN YHGH"/>
    <property type="match status" value="1"/>
</dbReference>
<dbReference type="CDD" id="cd06223">
    <property type="entry name" value="PRTases_typeI"/>
    <property type="match status" value="1"/>
</dbReference>
<keyword evidence="3" id="KW-0808">Transferase</keyword>
<dbReference type="Gene3D" id="3.40.50.2020">
    <property type="match status" value="1"/>
</dbReference>
<comment type="caution">
    <text evidence="3">The sequence shown here is derived from an EMBL/GenBank/DDBJ whole genome shotgun (WGS) entry which is preliminary data.</text>
</comment>
<keyword evidence="3" id="KW-0328">Glycosyltransferase</keyword>
<evidence type="ECO:0000313" key="3">
    <source>
        <dbReference type="EMBL" id="CBI08734.1"/>
    </source>
</evidence>
<dbReference type="AlphaFoldDB" id="E6QNB3"/>
<evidence type="ECO:0000259" key="2">
    <source>
        <dbReference type="Pfam" id="PF00156"/>
    </source>
</evidence>
<feature type="domain" description="Phosphoribosyltransferase" evidence="2">
    <location>
        <begin position="77"/>
        <end position="182"/>
    </location>
</feature>
<protein>
    <submittedName>
        <fullName evidence="3">Phosphoribosyltransferase (Modular protein)</fullName>
    </submittedName>
</protein>
<evidence type="ECO:0000256" key="1">
    <source>
        <dbReference type="ARBA" id="ARBA00008007"/>
    </source>
</evidence>
<gene>
    <name evidence="3" type="ORF">CARN6_2233</name>
</gene>
<proteinExistence type="inferred from homology"/>
<dbReference type="PANTHER" id="PTHR47505:SF1">
    <property type="entry name" value="DNA UTILIZATION PROTEIN YHGH"/>
    <property type="match status" value="1"/>
</dbReference>
<dbReference type="GO" id="GO:0016757">
    <property type="term" value="F:glycosyltransferase activity"/>
    <property type="evidence" value="ECO:0007669"/>
    <property type="project" value="UniProtKB-KW"/>
</dbReference>
<dbReference type="InterPro" id="IPR000836">
    <property type="entry name" value="PRTase_dom"/>
</dbReference>
<dbReference type="Pfam" id="PF00156">
    <property type="entry name" value="Pribosyltran"/>
    <property type="match status" value="1"/>
</dbReference>
<sequence length="225" mass="25134">MVPPPFLQAVSYGVYDDAMRLAIHALKYEGMRSVGVPLGKLLAEAMLRIAEDAPQCMLVVPVPLHQARSRTRGFNQARVLASEAVRHLRRSRPEWRLELSSASLVRQRETEAQAGLSPRQRRLNVRGAFVVSDAAAVRDRHILLVDDILTTGATARACSQTLIETGAASVRVVTLARAQLRYSRFDRDRWDDQTDNAAFLSQEETPWLTPAWQREDDTGQALHPG</sequence>
<comment type="similarity">
    <text evidence="1">Belongs to the ComF/GntX family.</text>
</comment>
<reference evidence="3" key="1">
    <citation type="submission" date="2009-10" db="EMBL/GenBank/DDBJ databases">
        <title>Diversity of trophic interactions inside an arsenic-rich microbial ecosystem.</title>
        <authorList>
            <person name="Bertin P.N."/>
            <person name="Heinrich-Salmeron A."/>
            <person name="Pelletier E."/>
            <person name="Goulhen-Chollet F."/>
            <person name="Arsene-Ploetze F."/>
            <person name="Gallien S."/>
            <person name="Calteau A."/>
            <person name="Vallenet D."/>
            <person name="Casiot C."/>
            <person name="Chane-Woon-Ming B."/>
            <person name="Giloteaux L."/>
            <person name="Barakat M."/>
            <person name="Bonnefoy V."/>
            <person name="Bruneel O."/>
            <person name="Chandler M."/>
            <person name="Cleiss J."/>
            <person name="Duran R."/>
            <person name="Elbaz-Poulichet F."/>
            <person name="Fonknechten N."/>
            <person name="Lauga B."/>
            <person name="Mornico D."/>
            <person name="Ortet P."/>
            <person name="Schaeffer C."/>
            <person name="Siguier P."/>
            <person name="Alexander Thil Smith A."/>
            <person name="Van Dorsselaer A."/>
            <person name="Weissenbach J."/>
            <person name="Medigue C."/>
            <person name="Le Paslier D."/>
        </authorList>
    </citation>
    <scope>NUCLEOTIDE SEQUENCE</scope>
</reference>
<dbReference type="EMBL" id="CABQ01000259">
    <property type="protein sequence ID" value="CBI08734.1"/>
    <property type="molecule type" value="Genomic_DNA"/>
</dbReference>
<accession>E6QNB3</accession>
<dbReference type="InterPro" id="IPR029057">
    <property type="entry name" value="PRTase-like"/>
</dbReference>
<dbReference type="InterPro" id="IPR051910">
    <property type="entry name" value="ComF/GntX_DNA_util-trans"/>
</dbReference>